<organism evidence="2 3">
    <name type="scientific">Cherax quadricarinatus</name>
    <name type="common">Australian red claw crayfish</name>
    <dbReference type="NCBI Taxonomy" id="27406"/>
    <lineage>
        <taxon>Eukaryota</taxon>
        <taxon>Metazoa</taxon>
        <taxon>Ecdysozoa</taxon>
        <taxon>Arthropoda</taxon>
        <taxon>Crustacea</taxon>
        <taxon>Multicrustacea</taxon>
        <taxon>Malacostraca</taxon>
        <taxon>Eumalacostraca</taxon>
        <taxon>Eucarida</taxon>
        <taxon>Decapoda</taxon>
        <taxon>Pleocyemata</taxon>
        <taxon>Astacidea</taxon>
        <taxon>Parastacoidea</taxon>
        <taxon>Parastacidae</taxon>
        <taxon>Cherax</taxon>
    </lineage>
</organism>
<feature type="domain" description="Reverse transcriptase" evidence="1">
    <location>
        <begin position="1"/>
        <end position="243"/>
    </location>
</feature>
<dbReference type="AlphaFoldDB" id="A0AAW0XIS0"/>
<dbReference type="Proteomes" id="UP001445076">
    <property type="component" value="Unassembled WGS sequence"/>
</dbReference>
<evidence type="ECO:0000313" key="3">
    <source>
        <dbReference type="Proteomes" id="UP001445076"/>
    </source>
</evidence>
<sequence>TAKNYSPIALTSHIIKIFERVLRSKITTHLETHQLHNPGQHGFRTGRSCLSQLLDHYDKVLNALEDKKNADVIYTDFAKAFDKCDHGIIAHKMRAKGITGKVGRWIYNFLTNRTQKVVVNRVKSEAATVKSSVPQGTVLAPILFLILISDIDKDVSHSTVSSFADDTRICMTVSSIADIARLQADINQIFQWAAENNMKFNDEKFQLLRYGKHEEIKSSSEYKTNSGHKIERNTNVKDLGVIMSEDLTFKDHNIVSIASARKMTGWIMRTFKTREAKPMMTLFRSLVLSRLEYCCTLTAPFKAGEIADLENVQRTFTACITEIKHLNYWECLRFLKLYSLERRRERYMIIYTWKILEGLVPNLHTKITHYESKRLGRRCNIPPMKSRGVTSTLRDHTISVRGPRLFNCLPAYIRRITNRPLAVFKLALDKHLKSVPDQPGCGSYVGLRAASSNSLVNQALIHQEAWSQTGPRGR</sequence>
<keyword evidence="3" id="KW-1185">Reference proteome</keyword>
<dbReference type="GO" id="GO:0071897">
    <property type="term" value="P:DNA biosynthetic process"/>
    <property type="evidence" value="ECO:0007669"/>
    <property type="project" value="UniProtKB-ARBA"/>
</dbReference>
<dbReference type="PROSITE" id="PS50878">
    <property type="entry name" value="RT_POL"/>
    <property type="match status" value="1"/>
</dbReference>
<dbReference type="EMBL" id="JARKIK010000037">
    <property type="protein sequence ID" value="KAK8739146.1"/>
    <property type="molecule type" value="Genomic_DNA"/>
</dbReference>
<name>A0AAW0XIS0_CHEQU</name>
<evidence type="ECO:0000259" key="1">
    <source>
        <dbReference type="PROSITE" id="PS50878"/>
    </source>
</evidence>
<dbReference type="InterPro" id="IPR043502">
    <property type="entry name" value="DNA/RNA_pol_sf"/>
</dbReference>
<dbReference type="InterPro" id="IPR000477">
    <property type="entry name" value="RT_dom"/>
</dbReference>
<protein>
    <recommendedName>
        <fullName evidence="1">Reverse transcriptase domain-containing protein</fullName>
    </recommendedName>
</protein>
<dbReference type="Pfam" id="PF00078">
    <property type="entry name" value="RVT_1"/>
    <property type="match status" value="1"/>
</dbReference>
<dbReference type="PANTHER" id="PTHR33332">
    <property type="entry name" value="REVERSE TRANSCRIPTASE DOMAIN-CONTAINING PROTEIN"/>
    <property type="match status" value="1"/>
</dbReference>
<dbReference type="SUPFAM" id="SSF56672">
    <property type="entry name" value="DNA/RNA polymerases"/>
    <property type="match status" value="1"/>
</dbReference>
<gene>
    <name evidence="2" type="ORF">OTU49_003502</name>
</gene>
<proteinExistence type="predicted"/>
<dbReference type="CDD" id="cd01650">
    <property type="entry name" value="RT_nLTR_like"/>
    <property type="match status" value="1"/>
</dbReference>
<accession>A0AAW0XIS0</accession>
<reference evidence="2 3" key="1">
    <citation type="journal article" date="2024" name="BMC Genomics">
        <title>Genome assembly of redclaw crayfish (Cherax quadricarinatus) provides insights into its immune adaptation and hypoxia tolerance.</title>
        <authorList>
            <person name="Liu Z."/>
            <person name="Zheng J."/>
            <person name="Li H."/>
            <person name="Fang K."/>
            <person name="Wang S."/>
            <person name="He J."/>
            <person name="Zhou D."/>
            <person name="Weng S."/>
            <person name="Chi M."/>
            <person name="Gu Z."/>
            <person name="He J."/>
            <person name="Li F."/>
            <person name="Wang M."/>
        </authorList>
    </citation>
    <scope>NUCLEOTIDE SEQUENCE [LARGE SCALE GENOMIC DNA]</scope>
    <source>
        <strain evidence="2">ZL_2023a</strain>
    </source>
</reference>
<comment type="caution">
    <text evidence="2">The sequence shown here is derived from an EMBL/GenBank/DDBJ whole genome shotgun (WGS) entry which is preliminary data.</text>
</comment>
<evidence type="ECO:0000313" key="2">
    <source>
        <dbReference type="EMBL" id="KAK8739146.1"/>
    </source>
</evidence>
<feature type="non-terminal residue" evidence="2">
    <location>
        <position position="1"/>
    </location>
</feature>